<keyword evidence="2" id="KW-0472">Membrane</keyword>
<proteinExistence type="predicted"/>
<organism evidence="3 4">
    <name type="scientific">Cimex lectularius</name>
    <name type="common">Bed bug</name>
    <name type="synonym">Acanthia lectularia</name>
    <dbReference type="NCBI Taxonomy" id="79782"/>
    <lineage>
        <taxon>Eukaryota</taxon>
        <taxon>Metazoa</taxon>
        <taxon>Ecdysozoa</taxon>
        <taxon>Arthropoda</taxon>
        <taxon>Hexapoda</taxon>
        <taxon>Insecta</taxon>
        <taxon>Pterygota</taxon>
        <taxon>Neoptera</taxon>
        <taxon>Paraneoptera</taxon>
        <taxon>Hemiptera</taxon>
        <taxon>Heteroptera</taxon>
        <taxon>Panheteroptera</taxon>
        <taxon>Cimicomorpha</taxon>
        <taxon>Cimicidae</taxon>
        <taxon>Cimex</taxon>
    </lineage>
</organism>
<keyword evidence="2" id="KW-1133">Transmembrane helix</keyword>
<feature type="transmembrane region" description="Helical" evidence="2">
    <location>
        <begin position="139"/>
        <end position="160"/>
    </location>
</feature>
<dbReference type="EnsemblMetazoa" id="XM_014405095.2">
    <property type="protein sequence ID" value="XP_014260581.1"/>
    <property type="gene ID" value="LOC106673115"/>
</dbReference>
<dbReference type="KEGG" id="clec:106673115"/>
<name>A0A8I6SAK8_CIMLE</name>
<protein>
    <submittedName>
        <fullName evidence="3">Uncharacterized protein</fullName>
    </submittedName>
</protein>
<accession>A0A8I6SAK8</accession>
<feature type="transmembrane region" description="Helical" evidence="2">
    <location>
        <begin position="110"/>
        <end position="133"/>
    </location>
</feature>
<evidence type="ECO:0000313" key="3">
    <source>
        <dbReference type="EnsemblMetazoa" id="XP_014260581.1"/>
    </source>
</evidence>
<feature type="transmembrane region" description="Helical" evidence="2">
    <location>
        <begin position="40"/>
        <end position="64"/>
    </location>
</feature>
<reference evidence="3" key="1">
    <citation type="submission" date="2022-01" db="UniProtKB">
        <authorList>
            <consortium name="EnsemblMetazoa"/>
        </authorList>
    </citation>
    <scope>IDENTIFICATION</scope>
</reference>
<sequence length="169" mass="18509">MKKGGQSNRDRKKEVANNNMSSPVKESAPLDKPTGKQQNIFLLMAEMLMAGMIFGLHAVSSAWWGGKRGGSTHLVSFLTATGVTGPIMLLMFRIDPVIHKMGELTKPINLFILIVCAVEYIIGAVLILLDAIGSRYKSYYRDASICTALFSVILAVLLIVDMTFTLKKS</sequence>
<keyword evidence="2" id="KW-0812">Transmembrane</keyword>
<evidence type="ECO:0000256" key="2">
    <source>
        <dbReference type="SAM" id="Phobius"/>
    </source>
</evidence>
<dbReference type="Proteomes" id="UP000494040">
    <property type="component" value="Unassembled WGS sequence"/>
</dbReference>
<keyword evidence="4" id="KW-1185">Reference proteome</keyword>
<dbReference type="AlphaFoldDB" id="A0A8I6SAK8"/>
<evidence type="ECO:0000313" key="4">
    <source>
        <dbReference type="Proteomes" id="UP000494040"/>
    </source>
</evidence>
<feature type="transmembrane region" description="Helical" evidence="2">
    <location>
        <begin position="70"/>
        <end position="90"/>
    </location>
</feature>
<evidence type="ECO:0000256" key="1">
    <source>
        <dbReference type="SAM" id="MobiDB-lite"/>
    </source>
</evidence>
<feature type="region of interest" description="Disordered" evidence="1">
    <location>
        <begin position="1"/>
        <end position="32"/>
    </location>
</feature>
<gene>
    <name evidence="3" type="primary">106673115</name>
</gene>